<organism evidence="2 3">
    <name type="scientific">Elsinoe australis</name>
    <dbReference type="NCBI Taxonomy" id="40998"/>
    <lineage>
        <taxon>Eukaryota</taxon>
        <taxon>Fungi</taxon>
        <taxon>Dikarya</taxon>
        <taxon>Ascomycota</taxon>
        <taxon>Pezizomycotina</taxon>
        <taxon>Dothideomycetes</taxon>
        <taxon>Dothideomycetidae</taxon>
        <taxon>Myriangiales</taxon>
        <taxon>Elsinoaceae</taxon>
        <taxon>Elsinoe</taxon>
    </lineage>
</organism>
<keyword evidence="1" id="KW-1133">Transmembrane helix</keyword>
<proteinExistence type="predicted"/>
<reference evidence="2 3" key="1">
    <citation type="submission" date="2018-02" db="EMBL/GenBank/DDBJ databases">
        <title>Draft genome sequences of Elsinoe sp., causing black scab on jojoba.</title>
        <authorList>
            <person name="Stodart B."/>
            <person name="Jeffress S."/>
            <person name="Ash G."/>
            <person name="Arun Chinnappa K."/>
        </authorList>
    </citation>
    <scope>NUCLEOTIDE SEQUENCE [LARGE SCALE GENOMIC DNA]</scope>
    <source>
        <strain evidence="2 3">Hillstone_2</strain>
    </source>
</reference>
<keyword evidence="1" id="KW-0472">Membrane</keyword>
<accession>A0A4U7AY67</accession>
<name>A0A4U7AY67_9PEZI</name>
<sequence length="179" mass="20230">MPRPRAGETSGATCLLLFRVLTFLVALASFGVLIYIAVARNITYRATYAAPPLSMAVNLWEIIPMLDKSRKLNRLRPSFLIGFDTFIYLFCAGVIIEAVAIVFREIDNDDSVFDNTWLIMFVLIILIAVIGGLHLAFSISDCVYYCGRKRTRRMEGPMRMEPSKYSYVQQPAQQPSVYA</sequence>
<feature type="transmembrane region" description="Helical" evidence="1">
    <location>
        <begin position="12"/>
        <end position="36"/>
    </location>
</feature>
<comment type="caution">
    <text evidence="2">The sequence shown here is derived from an EMBL/GenBank/DDBJ whole genome shotgun (WGS) entry which is preliminary data.</text>
</comment>
<feature type="transmembrane region" description="Helical" evidence="1">
    <location>
        <begin position="115"/>
        <end position="144"/>
    </location>
</feature>
<evidence type="ECO:0000256" key="1">
    <source>
        <dbReference type="SAM" id="Phobius"/>
    </source>
</evidence>
<evidence type="ECO:0000313" key="2">
    <source>
        <dbReference type="EMBL" id="TKX21426.1"/>
    </source>
</evidence>
<dbReference type="AlphaFoldDB" id="A0A4U7AY67"/>
<feature type="transmembrane region" description="Helical" evidence="1">
    <location>
        <begin position="78"/>
        <end position="103"/>
    </location>
</feature>
<keyword evidence="1" id="KW-0812">Transmembrane</keyword>
<evidence type="ECO:0000313" key="3">
    <source>
        <dbReference type="Proteomes" id="UP000308133"/>
    </source>
</evidence>
<dbReference type="EMBL" id="PTQR01000081">
    <property type="protein sequence ID" value="TKX21426.1"/>
    <property type="molecule type" value="Genomic_DNA"/>
</dbReference>
<gene>
    <name evidence="2" type="ORF">C1H76_6500</name>
</gene>
<dbReference type="Proteomes" id="UP000308133">
    <property type="component" value="Unassembled WGS sequence"/>
</dbReference>
<protein>
    <submittedName>
        <fullName evidence="2">Uncharacterized protein</fullName>
    </submittedName>
</protein>